<dbReference type="SMART" id="SM00367">
    <property type="entry name" value="LRR_CC"/>
    <property type="match status" value="7"/>
</dbReference>
<organism evidence="2 3">
    <name type="scientific">Amborella trichopoda</name>
    <dbReference type="NCBI Taxonomy" id="13333"/>
    <lineage>
        <taxon>Eukaryota</taxon>
        <taxon>Viridiplantae</taxon>
        <taxon>Streptophyta</taxon>
        <taxon>Embryophyta</taxon>
        <taxon>Tracheophyta</taxon>
        <taxon>Spermatophyta</taxon>
        <taxon>Magnoliopsida</taxon>
        <taxon>Amborellales</taxon>
        <taxon>Amborellaceae</taxon>
        <taxon>Amborella</taxon>
    </lineage>
</organism>
<dbReference type="GO" id="GO:0019005">
    <property type="term" value="C:SCF ubiquitin ligase complex"/>
    <property type="evidence" value="ECO:0000318"/>
    <property type="project" value="GO_Central"/>
</dbReference>
<dbReference type="STRING" id="13333.U5D1L1"/>
<dbReference type="PANTHER" id="PTHR13318">
    <property type="entry name" value="PARTNER OF PAIRED, ISOFORM B-RELATED"/>
    <property type="match status" value="1"/>
</dbReference>
<dbReference type="Pfam" id="PF25372">
    <property type="entry name" value="DUF7885"/>
    <property type="match status" value="1"/>
</dbReference>
<accession>U5D1L1</accession>
<keyword evidence="3" id="KW-1185">Reference proteome</keyword>
<dbReference type="Gramene" id="ERN14248">
    <property type="protein sequence ID" value="ERN14248"/>
    <property type="gene ID" value="AMTR_s00033p00144300"/>
</dbReference>
<evidence type="ECO:0000313" key="2">
    <source>
        <dbReference type="EMBL" id="ERN14248.1"/>
    </source>
</evidence>
<reference evidence="3" key="1">
    <citation type="journal article" date="2013" name="Science">
        <title>The Amborella genome and the evolution of flowering plants.</title>
        <authorList>
            <consortium name="Amborella Genome Project"/>
        </authorList>
    </citation>
    <scope>NUCLEOTIDE SEQUENCE [LARGE SCALE GENOMIC DNA]</scope>
</reference>
<dbReference type="FunFam" id="3.80.10.10:FF:001151">
    <property type="entry name" value="F-box/LRR-repeat protein 14"/>
    <property type="match status" value="1"/>
</dbReference>
<dbReference type="eggNOG" id="KOG1947">
    <property type="taxonomic scope" value="Eukaryota"/>
</dbReference>
<dbReference type="PANTHER" id="PTHR13318:SF182">
    <property type="entry name" value="F-BOX_LRR-REPEAT PROTEIN 14"/>
    <property type="match status" value="1"/>
</dbReference>
<evidence type="ECO:0000313" key="3">
    <source>
        <dbReference type="Proteomes" id="UP000017836"/>
    </source>
</evidence>
<dbReference type="InterPro" id="IPR057207">
    <property type="entry name" value="FBXL15_LRR"/>
</dbReference>
<dbReference type="FunFam" id="3.80.10.10:FF:000690">
    <property type="entry name" value="F-box/LRR-repeat protein 14"/>
    <property type="match status" value="1"/>
</dbReference>
<dbReference type="InterPro" id="IPR006553">
    <property type="entry name" value="Leu-rich_rpt_Cys-con_subtyp"/>
</dbReference>
<feature type="domain" description="F-box/LRR-repeat protein 15-like leucin rich repeat" evidence="1">
    <location>
        <begin position="313"/>
        <end position="450"/>
    </location>
</feature>
<protein>
    <recommendedName>
        <fullName evidence="1">F-box/LRR-repeat protein 15-like leucin rich repeat domain-containing protein</fullName>
    </recommendedName>
</protein>
<dbReference type="GO" id="GO:0031146">
    <property type="term" value="P:SCF-dependent proteasomal ubiquitin-dependent protein catabolic process"/>
    <property type="evidence" value="ECO:0000318"/>
    <property type="project" value="GO_Central"/>
</dbReference>
<dbReference type="OrthoDB" id="550575at2759"/>
<dbReference type="HOGENOM" id="CLU_031019_1_0_1"/>
<proteinExistence type="predicted"/>
<dbReference type="Proteomes" id="UP000017836">
    <property type="component" value="Unassembled WGS sequence"/>
</dbReference>
<dbReference type="EMBL" id="KI392557">
    <property type="protein sequence ID" value="ERN14248.1"/>
    <property type="molecule type" value="Genomic_DNA"/>
</dbReference>
<sequence>MEELPDQLVWEVLGRIKKTQDRNSVSLAWKRIHDLEREQREFLKVGCGLDPANDALTSLCRRFPNLTRIEISYSGWMSKLGKQLDDHGLLILSERCPSLIDLTLCYCTYVTDMGLCHLSSCSKLRALKLNFTPSITGCGILSLAVGCKSLSTLHLIRCLNVSSVEWLEYLGRQEILEDLLIKNCRAIGEGDLAKLGSGWKRLKRLQFEVDPSFRYMKVYGRLAVDKWQKQWVPCESMEELSLVNCLISPGRGLACVLGKCNALEKLHLDMCVGVRDIDLITLAQRSTNLKSLSLRVPSDFSLPILMNNPLRLTDESIKAIANNCSKLESLKISFSDGEFPSFSSFTLTGILSLIQKCPIRVLALDHVYSFSDLGMESFCSAHYLDVLELVKCQEISDEGLQLVQHFPKLSILRLSKCLGVTDIGLKPLVGSQKLELLTVEDCPQITEKGVQGAARTVSYRQDLSWMY</sequence>
<evidence type="ECO:0000259" key="1">
    <source>
        <dbReference type="Pfam" id="PF25372"/>
    </source>
</evidence>
<gene>
    <name evidence="2" type="ORF">AMTR_s00033p00144300</name>
</gene>
<dbReference type="OMA" id="MLEEIMI"/>
<name>U5D1L1_AMBTC</name>
<dbReference type="KEGG" id="atr:18442503"/>
<dbReference type="SUPFAM" id="SSF52047">
    <property type="entry name" value="RNI-like"/>
    <property type="match status" value="1"/>
</dbReference>
<dbReference type="AlphaFoldDB" id="U5D1L1"/>
<dbReference type="FunFam" id="1.20.1280.50:FF:000023">
    <property type="entry name" value="F-box/LRR-repeat protein 4"/>
    <property type="match status" value="1"/>
</dbReference>
<dbReference type="Gene3D" id="3.80.10.10">
    <property type="entry name" value="Ribonuclease Inhibitor"/>
    <property type="match status" value="2"/>
</dbReference>
<dbReference type="InterPro" id="IPR032675">
    <property type="entry name" value="LRR_dom_sf"/>
</dbReference>